<evidence type="ECO:0008006" key="2">
    <source>
        <dbReference type="Google" id="ProtNLM"/>
    </source>
</evidence>
<dbReference type="RefSeq" id="WP_406695346.1">
    <property type="nucleotide sequence ID" value="NZ_CP155447.1"/>
</dbReference>
<dbReference type="Gene3D" id="3.90.70.10">
    <property type="entry name" value="Cysteine proteinases"/>
    <property type="match status" value="1"/>
</dbReference>
<organism evidence="1">
    <name type="scientific">Singulisphaera sp. Ch08</name>
    <dbReference type="NCBI Taxonomy" id="3120278"/>
    <lineage>
        <taxon>Bacteria</taxon>
        <taxon>Pseudomonadati</taxon>
        <taxon>Planctomycetota</taxon>
        <taxon>Planctomycetia</taxon>
        <taxon>Isosphaerales</taxon>
        <taxon>Isosphaeraceae</taxon>
        <taxon>Singulisphaera</taxon>
    </lineage>
</organism>
<gene>
    <name evidence="1" type="ORF">V5E97_30410</name>
</gene>
<protein>
    <recommendedName>
        <fullName evidence="2">Peptidase C39-like domain-containing protein</fullName>
    </recommendedName>
</protein>
<evidence type="ECO:0000313" key="1">
    <source>
        <dbReference type="EMBL" id="XBH02604.1"/>
    </source>
</evidence>
<accession>A0AAU7CC69</accession>
<sequence>MAWFSRISRFGDVHWVFGQEQQISCGVACVIMAAFKFNKIAPGTKALFSEADILAKAKAMFGPNPLGTGGFTNPQILQMLNHADLNMTGWNFKRLATNDVPGKIIQEVGVTSGFGVVISVKPMIVGIDWNGGGGHWVVVDTVRTFMGKKYATVCDPWDANLHIVPLEENQTFNYTGKPAVGVDFWGSRYNYDTPSAGGAFLGDVLWRA</sequence>
<name>A0AAU7CC69_9BACT</name>
<proteinExistence type="predicted"/>
<dbReference type="EMBL" id="CP155447">
    <property type="protein sequence ID" value="XBH02604.1"/>
    <property type="molecule type" value="Genomic_DNA"/>
</dbReference>
<reference evidence="1" key="1">
    <citation type="submission" date="2024-05" db="EMBL/GenBank/DDBJ databases">
        <title>Planctomycetes of the genus Singulisphaera possess chitinolytic capabilities.</title>
        <authorList>
            <person name="Ivanova A."/>
        </authorList>
    </citation>
    <scope>NUCLEOTIDE SEQUENCE</scope>
    <source>
        <strain evidence="1">Ch08T</strain>
    </source>
</reference>
<dbReference type="AlphaFoldDB" id="A0AAU7CC69"/>